<dbReference type="Pfam" id="PF11976">
    <property type="entry name" value="Rad60-SLD"/>
    <property type="match status" value="1"/>
</dbReference>
<proteinExistence type="predicted"/>
<dbReference type="EMBL" id="JBFXLQ010000039">
    <property type="protein sequence ID" value="KAL2864539.1"/>
    <property type="molecule type" value="Genomic_DNA"/>
</dbReference>
<dbReference type="Gene3D" id="3.10.20.90">
    <property type="entry name" value="Phosphatidylinositol 3-kinase Catalytic Subunit, Chain A, domain 1"/>
    <property type="match status" value="1"/>
</dbReference>
<evidence type="ECO:0000259" key="2">
    <source>
        <dbReference type="PROSITE" id="PS50053"/>
    </source>
</evidence>
<dbReference type="InterPro" id="IPR022617">
    <property type="entry name" value="Rad60/SUMO-like_dom"/>
</dbReference>
<keyword evidence="4" id="KW-1185">Reference proteome</keyword>
<organism evidence="3 4">
    <name type="scientific">Aspergillus lucknowensis</name>
    <dbReference type="NCBI Taxonomy" id="176173"/>
    <lineage>
        <taxon>Eukaryota</taxon>
        <taxon>Fungi</taxon>
        <taxon>Dikarya</taxon>
        <taxon>Ascomycota</taxon>
        <taxon>Pezizomycotina</taxon>
        <taxon>Eurotiomycetes</taxon>
        <taxon>Eurotiomycetidae</taxon>
        <taxon>Eurotiales</taxon>
        <taxon>Aspergillaceae</taxon>
        <taxon>Aspergillus</taxon>
        <taxon>Aspergillus subgen. Nidulantes</taxon>
    </lineage>
</organism>
<dbReference type="InterPro" id="IPR000626">
    <property type="entry name" value="Ubiquitin-like_dom"/>
</dbReference>
<gene>
    <name evidence="3" type="ORF">BJX67DRAFT_203462</name>
</gene>
<evidence type="ECO:0000313" key="3">
    <source>
        <dbReference type="EMBL" id="KAL2864539.1"/>
    </source>
</evidence>
<dbReference type="InterPro" id="IPR029071">
    <property type="entry name" value="Ubiquitin-like_domsf"/>
</dbReference>
<comment type="caution">
    <text evidence="3">The sequence shown here is derived from an EMBL/GenBank/DDBJ whole genome shotgun (WGS) entry which is preliminary data.</text>
</comment>
<dbReference type="PROSITE" id="PS50053">
    <property type="entry name" value="UBIQUITIN_2"/>
    <property type="match status" value="1"/>
</dbReference>
<accession>A0ABR4LK96</accession>
<evidence type="ECO:0000256" key="1">
    <source>
        <dbReference type="SAM" id="MobiDB-lite"/>
    </source>
</evidence>
<dbReference type="Proteomes" id="UP001610432">
    <property type="component" value="Unassembled WGS sequence"/>
</dbReference>
<dbReference type="GeneID" id="98140567"/>
<dbReference type="SUPFAM" id="SSF54236">
    <property type="entry name" value="Ubiquitin-like"/>
    <property type="match status" value="1"/>
</dbReference>
<sequence length="400" mass="43754">MRSFFNKPSWASRGDETGNSDFYRRAGQTYKDIIATNQSARERRVSSSLTGPRKRRRVSSSSEGGSQASDTGGGEVAGQSTPLANPPSPPGDPQCGATLDRCPRTRQVSDLDDNASPGKGKDPTSPPPRASPKNESHGQSSRTCATSLPADTIGKRNADNHTISYSENARASIEIDTSRDLRTSAFDNAVVQILITSKIENTKPLIIHRKMSQSLKGVRLAWCTHQNLPKELYSAVFLTWKGRRLFDVTTCRSLNIKAHSKDLSSFDETFGDDTFSDMHGTRIHMEAVTEEIFAAGYRSSPKMLGFDSTATPSTEPQVSDQHTRSEIVLKCPGLDDFQLRVTAKTRISQVVAAFREARGVSPESDVYLAFDGDRLDPGSFLADYEIGDGDLVDVLVKKPM</sequence>
<feature type="region of interest" description="Disordered" evidence="1">
    <location>
        <begin position="1"/>
        <end position="161"/>
    </location>
</feature>
<dbReference type="RefSeq" id="XP_070883518.1">
    <property type="nucleotide sequence ID" value="XM_071025495.1"/>
</dbReference>
<name>A0ABR4LK96_9EURO</name>
<feature type="domain" description="Ubiquitin-like" evidence="2">
    <location>
        <begin position="325"/>
        <end position="400"/>
    </location>
</feature>
<evidence type="ECO:0000313" key="4">
    <source>
        <dbReference type="Proteomes" id="UP001610432"/>
    </source>
</evidence>
<protein>
    <submittedName>
        <fullName evidence="3">Ubiquitin-2 like Rad60 SUMO-like-domain-containing protein</fullName>
    </submittedName>
</protein>
<reference evidence="3 4" key="1">
    <citation type="submission" date="2024-07" db="EMBL/GenBank/DDBJ databases">
        <title>Section-level genome sequencing and comparative genomics of Aspergillus sections Usti and Cavernicolus.</title>
        <authorList>
            <consortium name="Lawrence Berkeley National Laboratory"/>
            <person name="Nybo J.L."/>
            <person name="Vesth T.C."/>
            <person name="Theobald S."/>
            <person name="Frisvad J.C."/>
            <person name="Larsen T.O."/>
            <person name="Kjaerboelling I."/>
            <person name="Rothschild-Mancinelli K."/>
            <person name="Lyhne E.K."/>
            <person name="Kogle M.E."/>
            <person name="Barry K."/>
            <person name="Clum A."/>
            <person name="Na H."/>
            <person name="Ledsgaard L."/>
            <person name="Lin J."/>
            <person name="Lipzen A."/>
            <person name="Kuo A."/>
            <person name="Riley R."/>
            <person name="Mondo S."/>
            <person name="Labutti K."/>
            <person name="Haridas S."/>
            <person name="Pangalinan J."/>
            <person name="Salamov A.A."/>
            <person name="Simmons B.A."/>
            <person name="Magnuson J.K."/>
            <person name="Chen J."/>
            <person name="Drula E."/>
            <person name="Henrissat B."/>
            <person name="Wiebenga A."/>
            <person name="Lubbers R.J."/>
            <person name="Gomes A.C."/>
            <person name="Macurrencykelacurrency M.R."/>
            <person name="Stajich J."/>
            <person name="Grigoriev I.V."/>
            <person name="Mortensen U.H."/>
            <person name="De Vries R.P."/>
            <person name="Baker S.E."/>
            <person name="Andersen M.R."/>
        </authorList>
    </citation>
    <scope>NUCLEOTIDE SEQUENCE [LARGE SCALE GENOMIC DNA]</scope>
    <source>
        <strain evidence="3 4">CBS 449.75</strain>
    </source>
</reference>
<dbReference type="SMART" id="SM00213">
    <property type="entry name" value="UBQ"/>
    <property type="match status" value="1"/>
</dbReference>
<feature type="compositionally biased region" description="Polar residues" evidence="1">
    <location>
        <begin position="137"/>
        <end position="146"/>
    </location>
</feature>